<dbReference type="EMBL" id="FXTT01000002">
    <property type="protein sequence ID" value="SMP18599.1"/>
    <property type="molecule type" value="Genomic_DNA"/>
</dbReference>
<accession>A0ABY1NUD6</accession>
<dbReference type="InterPro" id="IPR000160">
    <property type="entry name" value="GGDEF_dom"/>
</dbReference>
<reference evidence="3 4" key="1">
    <citation type="submission" date="2017-05" db="EMBL/GenBank/DDBJ databases">
        <authorList>
            <person name="Varghese N."/>
            <person name="Submissions S."/>
        </authorList>
    </citation>
    <scope>NUCLEOTIDE SEQUENCE [LARGE SCALE GENOMIC DNA]</scope>
    <source>
        <strain evidence="3 4">DSM 15949</strain>
    </source>
</reference>
<dbReference type="InterPro" id="IPR043128">
    <property type="entry name" value="Rev_trsase/Diguanyl_cyclase"/>
</dbReference>
<comment type="caution">
    <text evidence="3">The sequence shown here is derived from an EMBL/GenBank/DDBJ whole genome shotgun (WGS) entry which is preliminary data.</text>
</comment>
<keyword evidence="4" id="KW-1185">Reference proteome</keyword>
<sequence length="511" mass="56122">MRTRPTLAATTAYGTSSTAGRRIKVWIYGLAALLIFLSTASLMFIAHLAWREADRQALESEQLRFGNALAENHRQIARDQIELVQWDPSFAAVTAPIDQDFIKDELVEDLWEDFGLPRTFIVDPAGSLIAGAIENRVSFSEADQPPRPLLVDLAEQTRAAFIEKQRTSGSIFAEWYLPHDALIDVSMSAFAIVDGQPAIVSTMPILPDEGLVQLDGPYPSILINAVYLDDDWLQDVNSQLAFNDFRFTEGPPEKRQPYHYVVASADGSAVGYFRWDHSKPGRNIWYAALPLVLLITAIIAVVSIAIANKISRLSASLEESERKNRHFARHDALTGLPNRHHFSDCLSYALDAQPEKGFAVMACDLDKFKPVNDTYGHEAGDRVLCEVADRLQALMGKAGVVSRIGGDEFVILITAFSDAATLKTVADKILNSIARPIDIGAEKTVMIGMSIGIAQAPAHGTGETELIRSADTALYTAKQRGRNMCVFAGSGQLEAAQDTQAENVHKLKQQQ</sequence>
<name>A0ABY1NUD6_9HYPH</name>
<dbReference type="Gene3D" id="3.30.70.270">
    <property type="match status" value="1"/>
</dbReference>
<dbReference type="SMART" id="SM00267">
    <property type="entry name" value="GGDEF"/>
    <property type="match status" value="1"/>
</dbReference>
<feature type="domain" description="GGDEF" evidence="2">
    <location>
        <begin position="356"/>
        <end position="490"/>
    </location>
</feature>
<evidence type="ECO:0000259" key="2">
    <source>
        <dbReference type="PROSITE" id="PS50887"/>
    </source>
</evidence>
<dbReference type="Pfam" id="PF00990">
    <property type="entry name" value="GGDEF"/>
    <property type="match status" value="1"/>
</dbReference>
<dbReference type="PANTHER" id="PTHR46663:SF2">
    <property type="entry name" value="GGDEF DOMAIN-CONTAINING PROTEIN"/>
    <property type="match status" value="1"/>
</dbReference>
<proteinExistence type="predicted"/>
<dbReference type="SUPFAM" id="SSF55073">
    <property type="entry name" value="Nucleotide cyclase"/>
    <property type="match status" value="1"/>
</dbReference>
<feature type="transmembrane region" description="Helical" evidence="1">
    <location>
        <begin position="25"/>
        <end position="50"/>
    </location>
</feature>
<dbReference type="NCBIfam" id="TIGR00254">
    <property type="entry name" value="GGDEF"/>
    <property type="match status" value="1"/>
</dbReference>
<evidence type="ECO:0000313" key="3">
    <source>
        <dbReference type="EMBL" id="SMP18599.1"/>
    </source>
</evidence>
<dbReference type="InterPro" id="IPR052163">
    <property type="entry name" value="DGC-Regulatory_Protein"/>
</dbReference>
<protein>
    <submittedName>
        <fullName evidence="3">Diguanylate cyclase (GGDEF) domain-containing protein</fullName>
    </submittedName>
</protein>
<dbReference type="CDD" id="cd01949">
    <property type="entry name" value="GGDEF"/>
    <property type="match status" value="1"/>
</dbReference>
<evidence type="ECO:0000313" key="4">
    <source>
        <dbReference type="Proteomes" id="UP001157914"/>
    </source>
</evidence>
<organism evidence="3 4">
    <name type="scientific">Roseibium denhamense</name>
    <dbReference type="NCBI Taxonomy" id="76305"/>
    <lineage>
        <taxon>Bacteria</taxon>
        <taxon>Pseudomonadati</taxon>
        <taxon>Pseudomonadota</taxon>
        <taxon>Alphaproteobacteria</taxon>
        <taxon>Hyphomicrobiales</taxon>
        <taxon>Stappiaceae</taxon>
        <taxon>Roseibium</taxon>
    </lineage>
</organism>
<keyword evidence="1" id="KW-1133">Transmembrane helix</keyword>
<dbReference type="Proteomes" id="UP001157914">
    <property type="component" value="Unassembled WGS sequence"/>
</dbReference>
<dbReference type="PROSITE" id="PS50887">
    <property type="entry name" value="GGDEF"/>
    <property type="match status" value="1"/>
</dbReference>
<dbReference type="InterPro" id="IPR007892">
    <property type="entry name" value="CHASE4"/>
</dbReference>
<gene>
    <name evidence="3" type="ORF">SAMN06265374_1930</name>
</gene>
<keyword evidence="1" id="KW-0472">Membrane</keyword>
<keyword evidence="1" id="KW-0812">Transmembrane</keyword>
<dbReference type="Pfam" id="PF05228">
    <property type="entry name" value="CHASE4"/>
    <property type="match status" value="1"/>
</dbReference>
<feature type="transmembrane region" description="Helical" evidence="1">
    <location>
        <begin position="284"/>
        <end position="307"/>
    </location>
</feature>
<dbReference type="PANTHER" id="PTHR46663">
    <property type="entry name" value="DIGUANYLATE CYCLASE DGCT-RELATED"/>
    <property type="match status" value="1"/>
</dbReference>
<evidence type="ECO:0000256" key="1">
    <source>
        <dbReference type="SAM" id="Phobius"/>
    </source>
</evidence>
<dbReference type="RefSeq" id="WP_155190651.1">
    <property type="nucleotide sequence ID" value="NZ_BAAAEA010000003.1"/>
</dbReference>
<dbReference type="InterPro" id="IPR029787">
    <property type="entry name" value="Nucleotide_cyclase"/>
</dbReference>